<feature type="compositionally biased region" description="Low complexity" evidence="7">
    <location>
        <begin position="1117"/>
        <end position="1126"/>
    </location>
</feature>
<protein>
    <recommendedName>
        <fullName evidence="8">Vacuolar protein sorting-associated protein 54 C-terminal domain-containing protein</fullName>
    </recommendedName>
</protein>
<comment type="similarity">
    <text evidence="2">Belongs to the VPS54 family.</text>
</comment>
<feature type="compositionally biased region" description="Basic and acidic residues" evidence="7">
    <location>
        <begin position="1227"/>
        <end position="1237"/>
    </location>
</feature>
<evidence type="ECO:0000256" key="6">
    <source>
        <dbReference type="ARBA" id="ARBA00023054"/>
    </source>
</evidence>
<dbReference type="EMBL" id="JANIEX010000103">
    <property type="protein sequence ID" value="KAJ3573434.1"/>
    <property type="molecule type" value="Genomic_DNA"/>
</dbReference>
<feature type="compositionally biased region" description="Polar residues" evidence="7">
    <location>
        <begin position="1198"/>
        <end position="1216"/>
    </location>
</feature>
<reference evidence="9" key="1">
    <citation type="submission" date="2022-07" db="EMBL/GenBank/DDBJ databases">
        <title>Genome Sequence of Leucocoprinus birnbaumii.</title>
        <authorList>
            <person name="Buettner E."/>
        </authorList>
    </citation>
    <scope>NUCLEOTIDE SEQUENCE</scope>
    <source>
        <strain evidence="9">VT141</strain>
    </source>
</reference>
<evidence type="ECO:0000256" key="4">
    <source>
        <dbReference type="ARBA" id="ARBA00022927"/>
    </source>
</evidence>
<name>A0AAD5YZ26_9AGAR</name>
<dbReference type="GO" id="GO:0015031">
    <property type="term" value="P:protein transport"/>
    <property type="evidence" value="ECO:0007669"/>
    <property type="project" value="UniProtKB-KW"/>
</dbReference>
<organism evidence="9 10">
    <name type="scientific">Leucocoprinus birnbaumii</name>
    <dbReference type="NCBI Taxonomy" id="56174"/>
    <lineage>
        <taxon>Eukaryota</taxon>
        <taxon>Fungi</taxon>
        <taxon>Dikarya</taxon>
        <taxon>Basidiomycota</taxon>
        <taxon>Agaricomycotina</taxon>
        <taxon>Agaricomycetes</taxon>
        <taxon>Agaricomycetidae</taxon>
        <taxon>Agaricales</taxon>
        <taxon>Agaricineae</taxon>
        <taxon>Agaricaceae</taxon>
        <taxon>Leucocoprinus</taxon>
    </lineage>
</organism>
<keyword evidence="5" id="KW-0333">Golgi apparatus</keyword>
<dbReference type="GO" id="GO:0042147">
    <property type="term" value="P:retrograde transport, endosome to Golgi"/>
    <property type="evidence" value="ECO:0007669"/>
    <property type="project" value="InterPro"/>
</dbReference>
<keyword evidence="4" id="KW-0653">Protein transport</keyword>
<keyword evidence="10" id="KW-1185">Reference proteome</keyword>
<feature type="compositionally biased region" description="Low complexity" evidence="7">
    <location>
        <begin position="248"/>
        <end position="261"/>
    </location>
</feature>
<evidence type="ECO:0000256" key="7">
    <source>
        <dbReference type="SAM" id="MobiDB-lite"/>
    </source>
</evidence>
<accession>A0AAD5YZ26</accession>
<feature type="region of interest" description="Disordered" evidence="7">
    <location>
        <begin position="1173"/>
        <end position="1237"/>
    </location>
</feature>
<comment type="subcellular location">
    <subcellularLocation>
        <location evidence="1">Golgi apparatus</location>
        <location evidence="1">trans-Golgi network</location>
    </subcellularLocation>
</comment>
<gene>
    <name evidence="9" type="ORF">NP233_g2441</name>
</gene>
<evidence type="ECO:0000259" key="8">
    <source>
        <dbReference type="Pfam" id="PF07928"/>
    </source>
</evidence>
<keyword evidence="6" id="KW-0175">Coiled coil</keyword>
<evidence type="ECO:0000256" key="1">
    <source>
        <dbReference type="ARBA" id="ARBA00004601"/>
    </source>
</evidence>
<evidence type="ECO:0000256" key="3">
    <source>
        <dbReference type="ARBA" id="ARBA00022448"/>
    </source>
</evidence>
<dbReference type="GO" id="GO:0005829">
    <property type="term" value="C:cytosol"/>
    <property type="evidence" value="ECO:0007669"/>
    <property type="project" value="GOC"/>
</dbReference>
<dbReference type="GO" id="GO:0000938">
    <property type="term" value="C:GARP complex"/>
    <property type="evidence" value="ECO:0007669"/>
    <property type="project" value="InterPro"/>
</dbReference>
<dbReference type="PANTHER" id="PTHR12965">
    <property type="entry name" value="VACUOLAR PROTEIN SORTING 54"/>
    <property type="match status" value="1"/>
</dbReference>
<feature type="compositionally biased region" description="Polar residues" evidence="7">
    <location>
        <begin position="1"/>
        <end position="24"/>
    </location>
</feature>
<dbReference type="Pfam" id="PF07928">
    <property type="entry name" value="Vps54"/>
    <property type="match status" value="1"/>
</dbReference>
<dbReference type="InterPro" id="IPR039745">
    <property type="entry name" value="Vps54"/>
</dbReference>
<evidence type="ECO:0000313" key="10">
    <source>
        <dbReference type="Proteomes" id="UP001213000"/>
    </source>
</evidence>
<feature type="compositionally biased region" description="Low complexity" evidence="7">
    <location>
        <begin position="182"/>
        <end position="205"/>
    </location>
</feature>
<dbReference type="AlphaFoldDB" id="A0AAD5YZ26"/>
<dbReference type="GO" id="GO:0006896">
    <property type="term" value="P:Golgi to vacuole transport"/>
    <property type="evidence" value="ECO:0007669"/>
    <property type="project" value="TreeGrafter"/>
</dbReference>
<feature type="region of interest" description="Disordered" evidence="7">
    <location>
        <begin position="1107"/>
        <end position="1141"/>
    </location>
</feature>
<evidence type="ECO:0000313" key="9">
    <source>
        <dbReference type="EMBL" id="KAJ3573434.1"/>
    </source>
</evidence>
<evidence type="ECO:0000256" key="5">
    <source>
        <dbReference type="ARBA" id="ARBA00023034"/>
    </source>
</evidence>
<feature type="region of interest" description="Disordered" evidence="7">
    <location>
        <begin position="1"/>
        <end position="69"/>
    </location>
</feature>
<feature type="region of interest" description="Disordered" evidence="7">
    <location>
        <begin position="158"/>
        <end position="205"/>
    </location>
</feature>
<evidence type="ECO:0000256" key="2">
    <source>
        <dbReference type="ARBA" id="ARBA00009150"/>
    </source>
</evidence>
<feature type="compositionally biased region" description="Low complexity" evidence="7">
    <location>
        <begin position="813"/>
        <end position="823"/>
    </location>
</feature>
<dbReference type="PANTHER" id="PTHR12965:SF0">
    <property type="entry name" value="VACUOLAR PROTEIN SORTING-ASSOCIATED PROTEIN 54"/>
    <property type="match status" value="1"/>
</dbReference>
<dbReference type="InterPro" id="IPR012501">
    <property type="entry name" value="Vps54_C"/>
</dbReference>
<proteinExistence type="inferred from homology"/>
<sequence length="1237" mass="134850">MSDDNSSNSSHPATPANAATSQIPTARPYRFTWDPSSSRRPGPESVSGTTEGRGGDYFAQPTLTPFPLGALNASTANLALGALPNEWSSSKQGFHAISTVLNNPHKKQAPPKAHSSLPAVPPADLPRVRRKDFDSYLKAIAPEWERFERNNRLGREGQAQLDTSNLQNHDDDDSVTPRASMTSDANPTPTASTAPPLPSSSSRRASLVPSYARTIPPLESVPSVFFEQGFNLANPSTFSKVTEQPAESPFSSTSSSSTLSPVPVDYITDPSSSLSHTPPLLDKFSHYADTVEQHLVREISIRSTSFFAALTNLQDLQSESDVCLDRIAKLRGLLKDVDERTAKKGLEVVRKCGEVERVQGVREAVKGVTNVIEMSRVAKNLVGAGQWGEALSVVEELESMWEGEQVDSTHSVKLEEGVAHKLETMVEEAEDEDLEEKEPSIGETRSRTLGFSLSALSAFSDLPIHLRALTLEIATSLSQELVVVLRHDLEERIDRSQGVKTNGHAINDDADEGLRDRLKPLLQNLARTRGLKDAISQWRDVVLGEVRRVPKEMVSGFDKEWDEDKEENRTGLVQSLKDMEHSNFMPILQKLYQRFFALVEGVQAQNCLLSDMFEPIQKSLTSRKGFLSRGTLPNFNDDLSDLLSSTTELSHTTSAKLLHARTETHSLLPLPRFLALYYDSMAFVVKCEVLCRRMIIGLRGVVVRQASVYLSKFHQGRIERCAKMVLDEMWNQVEVGAEVQGVTDVLVRCAVKDAEELRVDAEGSVFDTPNLGSGVNGAGTKNKENGLPSPSSPKSPSKSPKLRTLPPTKTYAELSESSSLTPSDSKESTKSGGSAKGSSKHLKIEDRSYYIVSATAEILVLLVDYLKIVINLSTLTKDTINKVVELLMTFNSRTCQLVLGAGAMRSAGLKHITAKHLALASQSLSVVSELIPYVRETFRRHLNQAEAVLLVDFDKLKRTIDWNQPNNGGVNSYMQTLVKETVMLHKVLSRYLSAAVVEYVMTEVFAGINHRLSEVYGKIELPNQDAKARLLADAKFLHKELSGLKNVMAPMGMLETVVSEKQLPRATVTSPAPVPTPTRSNTLTANQRLKGLLSRSNNSVNYANKTVEKALPSPNQPVTSPRTSTSSPPPPPLPAKSPTGNLFQNALASASTLVLSSEAASASNLALNVVSTPPDRVLSASPPPLEGAGSETQGEDATVSQQNGHENKTLVGSTQVAAVEPALPERPSTERAPEMKV</sequence>
<feature type="domain" description="Vacuolar protein sorting-associated protein 54 C-terminal" evidence="8">
    <location>
        <begin position="847"/>
        <end position="961"/>
    </location>
</feature>
<feature type="compositionally biased region" description="Low complexity" evidence="7">
    <location>
        <begin position="788"/>
        <end position="799"/>
    </location>
</feature>
<feature type="region of interest" description="Disordered" evidence="7">
    <location>
        <begin position="241"/>
        <end position="261"/>
    </location>
</feature>
<feature type="region of interest" description="Disordered" evidence="7">
    <location>
        <begin position="768"/>
        <end position="839"/>
    </location>
</feature>
<keyword evidence="3" id="KW-0813">Transport</keyword>
<dbReference type="GO" id="GO:0019905">
    <property type="term" value="F:syntaxin binding"/>
    <property type="evidence" value="ECO:0007669"/>
    <property type="project" value="TreeGrafter"/>
</dbReference>
<feature type="region of interest" description="Disordered" evidence="7">
    <location>
        <begin position="98"/>
        <end position="126"/>
    </location>
</feature>
<dbReference type="Proteomes" id="UP001213000">
    <property type="component" value="Unassembled WGS sequence"/>
</dbReference>
<comment type="caution">
    <text evidence="9">The sequence shown here is derived from an EMBL/GenBank/DDBJ whole genome shotgun (WGS) entry which is preliminary data.</text>
</comment>